<protein>
    <submittedName>
        <fullName evidence="1">Uncharacterized protein</fullName>
    </submittedName>
</protein>
<evidence type="ECO:0000313" key="1">
    <source>
        <dbReference type="EMBL" id="KAB8175091.1"/>
    </source>
</evidence>
<dbReference type="Proteomes" id="UP000313066">
    <property type="component" value="Unassembled WGS sequence"/>
</dbReference>
<evidence type="ECO:0000313" key="2">
    <source>
        <dbReference type="Proteomes" id="UP000313066"/>
    </source>
</evidence>
<gene>
    <name evidence="1" type="ORF">FH610_039930</name>
</gene>
<dbReference type="AlphaFoldDB" id="A0A5N6B215"/>
<comment type="caution">
    <text evidence="1">The sequence shown here is derived from an EMBL/GenBank/DDBJ whole genome shotgun (WGS) entry which is preliminary data.</text>
</comment>
<dbReference type="EMBL" id="VDMA02000036">
    <property type="protein sequence ID" value="KAB8175091.1"/>
    <property type="molecule type" value="Genomic_DNA"/>
</dbReference>
<reference evidence="1 2" key="1">
    <citation type="submission" date="2019-10" db="EMBL/GenBank/DDBJ databases">
        <title>Nonomuraea sp. nov., isolated from Phyllanthus amarus.</title>
        <authorList>
            <person name="Klykleung N."/>
            <person name="Tanasupawat S."/>
        </authorList>
    </citation>
    <scope>NUCLEOTIDE SEQUENCE [LARGE SCALE GENOMIC DNA]</scope>
    <source>
        <strain evidence="1 2">CR1-09</strain>
    </source>
</reference>
<accession>A0A5N6B215</accession>
<dbReference type="RefSeq" id="WP_139580435.1">
    <property type="nucleotide sequence ID" value="NZ_VDMA02000036.1"/>
</dbReference>
<name>A0A5N6B215_9ACTN</name>
<proteinExistence type="predicted"/>
<sequence length="114" mass="12802">MDPAALARFPFGRVDGRRGDQEDARRAQMRFLQQDVTMEIIRATADAITISLGPDDALAVNNALNEICNGVHLDEWDFQTRMGVDREHARKVLHAIGAAISVMKEQRQAEGKEW</sequence>
<organism evidence="1 2">
    <name type="scientific">Microbispora catharanthi</name>
    <dbReference type="NCBI Taxonomy" id="1712871"/>
    <lineage>
        <taxon>Bacteria</taxon>
        <taxon>Bacillati</taxon>
        <taxon>Actinomycetota</taxon>
        <taxon>Actinomycetes</taxon>
        <taxon>Streptosporangiales</taxon>
        <taxon>Streptosporangiaceae</taxon>
        <taxon>Microbispora</taxon>
    </lineage>
</organism>
<keyword evidence="2" id="KW-1185">Reference proteome</keyword>